<dbReference type="GO" id="GO:0000428">
    <property type="term" value="C:DNA-directed RNA polymerase complex"/>
    <property type="evidence" value="ECO:0007669"/>
    <property type="project" value="UniProtKB-KW"/>
</dbReference>
<protein>
    <recommendedName>
        <fullName evidence="2">DNA-directed RNA polymerase</fullName>
        <ecNumber evidence="2">2.7.7.6</ecNumber>
    </recommendedName>
</protein>
<dbReference type="Pfam" id="PF01000">
    <property type="entry name" value="RNA_pol_A_bac"/>
    <property type="match status" value="1"/>
</dbReference>
<dbReference type="Pfam" id="PF03118">
    <property type="entry name" value="RNA_pol_A_CTD"/>
    <property type="match status" value="1"/>
</dbReference>
<name>A0A8F0FAY9_9PHAE</name>
<evidence type="ECO:0000256" key="4">
    <source>
        <dbReference type="ARBA" id="ARBA00022679"/>
    </source>
</evidence>
<comment type="similarity">
    <text evidence="1">Belongs to the RNA polymerase alpha chain family.</text>
</comment>
<dbReference type="Gene3D" id="3.30.1360.10">
    <property type="entry name" value="RNA polymerase, RBP11-like subunit"/>
    <property type="match status" value="1"/>
</dbReference>
<sequence length="373" mass="41821">MQITSRCKCVDLDVLNPNEFYGHFVFTSLEKSEGATIGNMLRRTLLSNLYGFRIVGVRICGINNEFTPMPGVREDLLEIILNLKEIIILNEAKTDQSCFGRLKVQGPAIVTAGSLLLPKDVHILNPSSHLLTISDDSIIELEVKIESGKSYILAKDQKLEGSKDFIPIDSNFAPVLKANWYLKSLPQDVDNKNEELHLEIFTNGTLLPHQALLQARKMVGYLLSSILNMEFPCFDVMSKKDETNKSNSILEEEEKIKDLNTKSKNMKATPLISEKVKTSKAKILSSKEKSKTTEEGTSEENLFKRVTDMESGSLEGLGLSNRIVNALKKVNINYTWDLMKYPSPNLITIEGLGPKSVQQIKNKLELFSEPPTE</sequence>
<evidence type="ECO:0000313" key="9">
    <source>
        <dbReference type="EMBL" id="QWK43729.1"/>
    </source>
</evidence>
<dbReference type="EC" id="2.7.7.6" evidence="2"/>
<dbReference type="CDD" id="cd06928">
    <property type="entry name" value="RNAP_alpha_NTD"/>
    <property type="match status" value="1"/>
</dbReference>
<geneLocation type="plastid" evidence="9"/>
<comment type="catalytic activity">
    <reaction evidence="7">
        <text>RNA(n) + a ribonucleoside 5'-triphosphate = RNA(n+1) + diphosphate</text>
        <dbReference type="Rhea" id="RHEA:21248"/>
        <dbReference type="Rhea" id="RHEA-COMP:14527"/>
        <dbReference type="Rhea" id="RHEA-COMP:17342"/>
        <dbReference type="ChEBI" id="CHEBI:33019"/>
        <dbReference type="ChEBI" id="CHEBI:61557"/>
        <dbReference type="ChEBI" id="CHEBI:140395"/>
        <dbReference type="EC" id="2.7.7.6"/>
    </reaction>
</comment>
<dbReference type="InterPro" id="IPR036643">
    <property type="entry name" value="RNApol_insert_sf"/>
</dbReference>
<keyword evidence="3" id="KW-0240">DNA-directed RNA polymerase</keyword>
<evidence type="ECO:0000256" key="1">
    <source>
        <dbReference type="ARBA" id="ARBA00007123"/>
    </source>
</evidence>
<dbReference type="Gene3D" id="1.10.150.20">
    <property type="entry name" value="5' to 3' exonuclease, C-terminal subdomain"/>
    <property type="match status" value="1"/>
</dbReference>
<gene>
    <name evidence="9" type="primary">rpoA</name>
</gene>
<dbReference type="SMART" id="SM00662">
    <property type="entry name" value="RPOLD"/>
    <property type="match status" value="1"/>
</dbReference>
<dbReference type="GO" id="GO:0003677">
    <property type="term" value="F:DNA binding"/>
    <property type="evidence" value="ECO:0007669"/>
    <property type="project" value="InterPro"/>
</dbReference>
<dbReference type="Pfam" id="PF01193">
    <property type="entry name" value="RNA_pol_L"/>
    <property type="match status" value="1"/>
</dbReference>
<dbReference type="GO" id="GO:0005737">
    <property type="term" value="C:cytoplasm"/>
    <property type="evidence" value="ECO:0007669"/>
    <property type="project" value="UniProtKB-ARBA"/>
</dbReference>
<dbReference type="InterPro" id="IPR011262">
    <property type="entry name" value="DNA-dir_RNA_pol_insert"/>
</dbReference>
<keyword evidence="4" id="KW-0808">Transferase</keyword>
<dbReference type="Gene3D" id="2.170.120.12">
    <property type="entry name" value="DNA-directed RNA polymerase, insert domain"/>
    <property type="match status" value="1"/>
</dbReference>
<accession>A0A8F0FAY9</accession>
<evidence type="ECO:0000256" key="2">
    <source>
        <dbReference type="ARBA" id="ARBA00012418"/>
    </source>
</evidence>
<organism evidence="9">
    <name type="scientific">Desmarestia aculeata</name>
    <dbReference type="NCBI Taxonomy" id="62298"/>
    <lineage>
        <taxon>Eukaryota</taxon>
        <taxon>Sar</taxon>
        <taxon>Stramenopiles</taxon>
        <taxon>Ochrophyta</taxon>
        <taxon>PX clade</taxon>
        <taxon>Phaeophyceae</taxon>
        <taxon>Desmarestiales</taxon>
        <taxon>Desmarestiaceae</taxon>
        <taxon>Desmarestia</taxon>
    </lineage>
</organism>
<evidence type="ECO:0000259" key="8">
    <source>
        <dbReference type="SMART" id="SM00662"/>
    </source>
</evidence>
<dbReference type="GO" id="GO:0006351">
    <property type="term" value="P:DNA-templated transcription"/>
    <property type="evidence" value="ECO:0007669"/>
    <property type="project" value="InterPro"/>
</dbReference>
<evidence type="ECO:0000256" key="7">
    <source>
        <dbReference type="ARBA" id="ARBA00048552"/>
    </source>
</evidence>
<dbReference type="AlphaFoldDB" id="A0A8F0FAY9"/>
<dbReference type="SUPFAM" id="SSF55257">
    <property type="entry name" value="RBP11-like subunits of RNA polymerase"/>
    <property type="match status" value="1"/>
</dbReference>
<evidence type="ECO:0000256" key="5">
    <source>
        <dbReference type="ARBA" id="ARBA00022695"/>
    </source>
</evidence>
<dbReference type="GO" id="GO:0046983">
    <property type="term" value="F:protein dimerization activity"/>
    <property type="evidence" value="ECO:0007669"/>
    <property type="project" value="InterPro"/>
</dbReference>
<reference evidence="9" key="1">
    <citation type="journal article" date="2021" name="Genome Biol. Evol.">
        <title>Genomic rearrangements and sequence evolution across brown algal organelles.</title>
        <authorList>
            <person name="Starko S."/>
            <person name="Bringloe T.T."/>
            <person name="Gomez M.S."/>
            <person name="Darby H."/>
            <person name="Graham S.W."/>
            <person name="Martone P.T."/>
        </authorList>
    </citation>
    <scope>NUCLEOTIDE SEQUENCE</scope>
</reference>
<dbReference type="InterPro" id="IPR011260">
    <property type="entry name" value="RNAP_asu_C"/>
</dbReference>
<dbReference type="InterPro" id="IPR036603">
    <property type="entry name" value="RBP11-like"/>
</dbReference>
<dbReference type="GO" id="GO:0003899">
    <property type="term" value="F:DNA-directed RNA polymerase activity"/>
    <property type="evidence" value="ECO:0007669"/>
    <property type="project" value="UniProtKB-EC"/>
</dbReference>
<dbReference type="InterPro" id="IPR011263">
    <property type="entry name" value="DNA-dir_RNA_pol_RpoA/D/Rpb3"/>
</dbReference>
<evidence type="ECO:0000256" key="6">
    <source>
        <dbReference type="ARBA" id="ARBA00023163"/>
    </source>
</evidence>
<dbReference type="SUPFAM" id="SSF56553">
    <property type="entry name" value="Insert subdomain of RNA polymerase alpha subunit"/>
    <property type="match status" value="1"/>
</dbReference>
<keyword evidence="6" id="KW-0804">Transcription</keyword>
<evidence type="ECO:0000256" key="3">
    <source>
        <dbReference type="ARBA" id="ARBA00022478"/>
    </source>
</evidence>
<dbReference type="EMBL" id="MZ156041">
    <property type="protein sequence ID" value="QWK43729.1"/>
    <property type="molecule type" value="Genomic_DNA"/>
</dbReference>
<proteinExistence type="inferred from homology"/>
<keyword evidence="9" id="KW-0934">Plastid</keyword>
<dbReference type="SUPFAM" id="SSF47789">
    <property type="entry name" value="C-terminal domain of RNA polymerase alpha subunit"/>
    <property type="match status" value="1"/>
</dbReference>
<feature type="domain" description="DNA-directed RNA polymerase RpoA/D/Rpb3-type" evidence="8">
    <location>
        <begin position="21"/>
        <end position="229"/>
    </location>
</feature>
<keyword evidence="5" id="KW-0548">Nucleotidyltransferase</keyword>